<reference evidence="2" key="1">
    <citation type="journal article" date="2018" name="Nat. Microbiol.">
        <title>Leveraging single-cell genomics to expand the fungal tree of life.</title>
        <authorList>
            <person name="Ahrendt S.R."/>
            <person name="Quandt C.A."/>
            <person name="Ciobanu D."/>
            <person name="Clum A."/>
            <person name="Salamov A."/>
            <person name="Andreopoulos B."/>
            <person name="Cheng J.F."/>
            <person name="Woyke T."/>
            <person name="Pelin A."/>
            <person name="Henrissat B."/>
            <person name="Reynolds N.K."/>
            <person name="Benny G.L."/>
            <person name="Smith M.E."/>
            <person name="James T.Y."/>
            <person name="Grigoriev I.V."/>
        </authorList>
    </citation>
    <scope>NUCLEOTIDE SEQUENCE [LARGE SCALE GENOMIC DNA]</scope>
</reference>
<protein>
    <submittedName>
        <fullName evidence="1">Uncharacterized protein</fullName>
    </submittedName>
</protein>
<dbReference type="OrthoDB" id="2130403at2759"/>
<keyword evidence="2" id="KW-1185">Reference proteome</keyword>
<dbReference type="AlphaFoldDB" id="A0A4P9WGC4"/>
<proteinExistence type="predicted"/>
<organism evidence="1 2">
    <name type="scientific">Blyttiomyces helicus</name>
    <dbReference type="NCBI Taxonomy" id="388810"/>
    <lineage>
        <taxon>Eukaryota</taxon>
        <taxon>Fungi</taxon>
        <taxon>Fungi incertae sedis</taxon>
        <taxon>Chytridiomycota</taxon>
        <taxon>Chytridiomycota incertae sedis</taxon>
        <taxon>Chytridiomycetes</taxon>
        <taxon>Chytridiomycetes incertae sedis</taxon>
        <taxon>Blyttiomyces</taxon>
    </lineage>
</organism>
<name>A0A4P9WGC4_9FUNG</name>
<gene>
    <name evidence="1" type="ORF">BDK51DRAFT_33697</name>
</gene>
<evidence type="ECO:0000313" key="1">
    <source>
        <dbReference type="EMBL" id="RKO90863.1"/>
    </source>
</evidence>
<sequence>RPVDLPRARLINTSVDTSHEISAEEIRFPWDPTSKPPLVAEILCGYRDYTVNTDLQHLVAARLREGFALRSVHVTHRTGGPDKVEVILAMPWLLNVTIQYTIKTSWTTTDRPLLVGATHRKPPQS</sequence>
<dbReference type="Proteomes" id="UP000269721">
    <property type="component" value="Unassembled WGS sequence"/>
</dbReference>
<accession>A0A4P9WGC4</accession>
<feature type="non-terminal residue" evidence="1">
    <location>
        <position position="1"/>
    </location>
</feature>
<dbReference type="EMBL" id="KZ995343">
    <property type="protein sequence ID" value="RKO90863.1"/>
    <property type="molecule type" value="Genomic_DNA"/>
</dbReference>
<evidence type="ECO:0000313" key="2">
    <source>
        <dbReference type="Proteomes" id="UP000269721"/>
    </source>
</evidence>